<comment type="caution">
    <text evidence="1">The sequence shown here is derived from an EMBL/GenBank/DDBJ whole genome shotgun (WGS) entry which is preliminary data.</text>
</comment>
<accession>A0AAV4VEQ9</accession>
<organism evidence="1 2">
    <name type="scientific">Caerostris extrusa</name>
    <name type="common">Bark spider</name>
    <name type="synonym">Caerostris bankana</name>
    <dbReference type="NCBI Taxonomy" id="172846"/>
    <lineage>
        <taxon>Eukaryota</taxon>
        <taxon>Metazoa</taxon>
        <taxon>Ecdysozoa</taxon>
        <taxon>Arthropoda</taxon>
        <taxon>Chelicerata</taxon>
        <taxon>Arachnida</taxon>
        <taxon>Araneae</taxon>
        <taxon>Araneomorphae</taxon>
        <taxon>Entelegynae</taxon>
        <taxon>Araneoidea</taxon>
        <taxon>Araneidae</taxon>
        <taxon>Caerostris</taxon>
    </lineage>
</organism>
<proteinExistence type="predicted"/>
<name>A0AAV4VEQ9_CAEEX</name>
<keyword evidence="2" id="KW-1185">Reference proteome</keyword>
<dbReference type="EMBL" id="BPLR01014444">
    <property type="protein sequence ID" value="GIY68797.1"/>
    <property type="molecule type" value="Genomic_DNA"/>
</dbReference>
<protein>
    <submittedName>
        <fullName evidence="1">Uncharacterized protein</fullName>
    </submittedName>
</protein>
<sequence>MTRSLASFNSLESCLFRIFCQPLTGTATPLAPPDSSQSRLLRARDFNEALFGGCSAWSGRALQPECDELGAPDLRVCFPKKRISRFSLETLSRGYNGEFAVIKKFNYDILKHLSHSFVHSAFSVESFCPDSERPVIGTLGI</sequence>
<dbReference type="Proteomes" id="UP001054945">
    <property type="component" value="Unassembled WGS sequence"/>
</dbReference>
<reference evidence="1 2" key="1">
    <citation type="submission" date="2021-06" db="EMBL/GenBank/DDBJ databases">
        <title>Caerostris extrusa draft genome.</title>
        <authorList>
            <person name="Kono N."/>
            <person name="Arakawa K."/>
        </authorList>
    </citation>
    <scope>NUCLEOTIDE SEQUENCE [LARGE SCALE GENOMIC DNA]</scope>
</reference>
<evidence type="ECO:0000313" key="2">
    <source>
        <dbReference type="Proteomes" id="UP001054945"/>
    </source>
</evidence>
<dbReference type="AlphaFoldDB" id="A0AAV4VEQ9"/>
<evidence type="ECO:0000313" key="1">
    <source>
        <dbReference type="EMBL" id="GIY68797.1"/>
    </source>
</evidence>
<gene>
    <name evidence="1" type="ORF">CEXT_183381</name>
</gene>